<reference evidence="4 5" key="1">
    <citation type="submission" date="2016-04" db="EMBL/GenBank/DDBJ databases">
        <authorList>
            <person name="Chen L."/>
            <person name="Zhuang W."/>
            <person name="Wang G."/>
        </authorList>
    </citation>
    <scope>NUCLEOTIDE SEQUENCE [LARGE SCALE GENOMIC DNA]</scope>
    <source>
        <strain evidence="5">GR20</strain>
    </source>
</reference>
<keyword evidence="5" id="KW-1185">Reference proteome</keyword>
<evidence type="ECO:0000256" key="2">
    <source>
        <dbReference type="ARBA" id="ARBA00022801"/>
    </source>
</evidence>
<feature type="domain" description="Beta-mannosidase-like galactose-binding" evidence="3">
    <location>
        <begin position="943"/>
        <end position="1011"/>
    </location>
</feature>
<dbReference type="SUPFAM" id="SSF49785">
    <property type="entry name" value="Galactose-binding domain-like"/>
    <property type="match status" value="2"/>
</dbReference>
<evidence type="ECO:0000259" key="3">
    <source>
        <dbReference type="Pfam" id="PF22666"/>
    </source>
</evidence>
<evidence type="ECO:0000256" key="1">
    <source>
        <dbReference type="ARBA" id="ARBA00022729"/>
    </source>
</evidence>
<dbReference type="InterPro" id="IPR054593">
    <property type="entry name" value="Beta-mannosidase-like_N2"/>
</dbReference>
<comment type="caution">
    <text evidence="4">The sequence shown here is derived from an EMBL/GenBank/DDBJ whole genome shotgun (WGS) entry which is preliminary data.</text>
</comment>
<evidence type="ECO:0000313" key="5">
    <source>
        <dbReference type="Proteomes" id="UP000192277"/>
    </source>
</evidence>
<organism evidence="4 5">
    <name type="scientific">Niastella koreensis</name>
    <dbReference type="NCBI Taxonomy" id="354356"/>
    <lineage>
        <taxon>Bacteria</taxon>
        <taxon>Pseudomonadati</taxon>
        <taxon>Bacteroidota</taxon>
        <taxon>Chitinophagia</taxon>
        <taxon>Chitinophagales</taxon>
        <taxon>Chitinophagaceae</taxon>
        <taxon>Niastella</taxon>
    </lineage>
</organism>
<dbReference type="PANTHER" id="PTHR43817:SF1">
    <property type="entry name" value="HYDROLASE, FAMILY 43, PUTATIVE (AFU_ORTHOLOGUE AFUA_3G01660)-RELATED"/>
    <property type="match status" value="1"/>
</dbReference>
<evidence type="ECO:0000313" key="4">
    <source>
        <dbReference type="EMBL" id="OQP53271.1"/>
    </source>
</evidence>
<sequence>MEKIMLLAMLLGIAGYSYSQQTDSPGKNWEAAFLSPPESTKPWVYWYWDNDNISKEGITKDLEAMAQVGIGEALIGNIVGGASSKGKVTVLSEDWWSCMVHAITEAKRLGMKIGVFNCPGWSQSGGPWVKPEQTMRYLVSTELQVTGGQSFAYAFKPPTENFQLVSVQAFPVPAEDNDGVSTKSPVVSSKGMNNAQWLFDGDPNTEVVVPATEQQLEIKLNSVATVRSLQITPGNDPVTADCDLEAINDKGAWQRITHLHIDRSNMDIAVGPMRYGPVVISFPAVKAQTFRLRFTNGKGGKLREIELSGAPRLTAYVEKQLGKMWPYAEVRPDSYTWPATAEPEHKSLVVDPARVIDLSTKVDKSGNLNWAVPAGEWIILYTGMTPTGVTNSPTTTEGSGLEIDKMNKQLAQFHFDAFIGELLKRTPAEDRVALRHVVADSYEKGSENWTDGLGEDFKRTYGYDPYPFLPVLTGRIVASADRSDRFLWDLRRLVADRIASNYVGGLRERCQQNGLRLWLENYGHWGFPGEFLSYGGASDDLGGEFWYGVPSLGPVEVRCASSAGHTYGKKVVSAEAFTSGLSFTQMPRNLKTRGDWAWSEGINHFVMHVYIHQPDDRKPGMSAWFGTDFNRNNTWFTQSKTYFDYIRRSCALLQQGHTVADVAYFIGEDAPKMTGDKDPALPPGYNYDFINAEMLAKARVVNDRIVLASGASYAVLVLPPKETMRPEILKKIVALVADGACVLGNAPAHSPSGRDYPFCDTRVQALAKELWGFKMVGKGHVFTGIGLKKVLRQIGVAEDCVLGKDFLYTHRQEGNAHCYFVSNQLDIARKDTMAFRVTGLQPELWDAVTGQIKALPNYAISNGKTVIPLEFGPGDSWFIIFRNKATVADGKENFEQFQPVQAVEGNWTVDFNPGYAKPFQATFARLTDWSQHDDPQIKYYSGTATYSSTFTCDDKKDSSLYLDLGQVEGLATVRLNGKEYPTLWRYPYRVNISNQLQPGENELEVTVVNCWWNRLVGDAQPGAKPVTWTAFTNWHADSKLQPAGLLGPVNILTAK</sequence>
<dbReference type="Gene3D" id="2.60.120.260">
    <property type="entry name" value="Galactose-binding domain-like"/>
    <property type="match status" value="2"/>
</dbReference>
<dbReference type="PANTHER" id="PTHR43817">
    <property type="entry name" value="GLYCOSYL HYDROLASE"/>
    <property type="match status" value="1"/>
</dbReference>
<gene>
    <name evidence="4" type="ORF">A4D02_23050</name>
</gene>
<keyword evidence="2" id="KW-0378">Hydrolase</keyword>
<dbReference type="RefSeq" id="WP_041346553.1">
    <property type="nucleotide sequence ID" value="NZ_LWBO01000003.1"/>
</dbReference>
<dbReference type="EMBL" id="LWBO01000003">
    <property type="protein sequence ID" value="OQP53271.1"/>
    <property type="molecule type" value="Genomic_DNA"/>
</dbReference>
<keyword evidence="1" id="KW-0732">Signal</keyword>
<accession>A0ABX3P3J4</accession>
<dbReference type="InterPro" id="IPR008979">
    <property type="entry name" value="Galactose-bd-like_sf"/>
</dbReference>
<protein>
    <recommendedName>
        <fullName evidence="3">Beta-mannosidase-like galactose-binding domain-containing protein</fullName>
    </recommendedName>
</protein>
<name>A0ABX3P3J4_9BACT</name>
<dbReference type="NCBIfam" id="NF045579">
    <property type="entry name" value="rhamnoside_JR"/>
    <property type="match status" value="1"/>
</dbReference>
<proteinExistence type="predicted"/>
<dbReference type="Proteomes" id="UP000192277">
    <property type="component" value="Unassembled WGS sequence"/>
</dbReference>
<dbReference type="Pfam" id="PF22666">
    <property type="entry name" value="Glyco_hydro_2_N2"/>
    <property type="match status" value="1"/>
</dbReference>
<dbReference type="Pfam" id="PF17132">
    <property type="entry name" value="Glyco_hydro_106"/>
    <property type="match status" value="1"/>
</dbReference>